<feature type="region of interest" description="Disordered" evidence="1">
    <location>
        <begin position="72"/>
        <end position="99"/>
    </location>
</feature>
<protein>
    <submittedName>
        <fullName evidence="2">Uncharacterized protein</fullName>
    </submittedName>
</protein>
<dbReference type="RefSeq" id="WP_109676439.1">
    <property type="nucleotide sequence ID" value="NZ_CP086615.1"/>
</dbReference>
<name>A0A2U2N766_9GAMM</name>
<proteinExistence type="predicted"/>
<evidence type="ECO:0000313" key="3">
    <source>
        <dbReference type="Proteomes" id="UP000245474"/>
    </source>
</evidence>
<evidence type="ECO:0000256" key="1">
    <source>
        <dbReference type="SAM" id="MobiDB-lite"/>
    </source>
</evidence>
<dbReference type="Proteomes" id="UP000245474">
    <property type="component" value="Unassembled WGS sequence"/>
</dbReference>
<sequence length="99" mass="9972">MTSAPRAGGALAPGSTPCPFCGTAVPLYVEAILARRPLACAGCGARLEVAEGASPAALASLDAWYQGMREAMAAAPEAEPAPKAAPDRGRRGVRGRPRG</sequence>
<dbReference type="EMBL" id="QFFI01000004">
    <property type="protein sequence ID" value="PWG64938.1"/>
    <property type="molecule type" value="Genomic_DNA"/>
</dbReference>
<accession>A0A2U2N766</accession>
<comment type="caution">
    <text evidence="2">The sequence shown here is derived from an EMBL/GenBank/DDBJ whole genome shotgun (WGS) entry which is preliminary data.</text>
</comment>
<dbReference type="AlphaFoldDB" id="A0A2U2N766"/>
<reference evidence="2 3" key="1">
    <citation type="submission" date="2018-05" db="EMBL/GenBank/DDBJ databases">
        <title>Spiribacter halobius sp. nov., a moderately halophilic bacterium isolated from marine solar saltern.</title>
        <authorList>
            <person name="Zheng W.-S."/>
            <person name="Lu D.-C."/>
            <person name="Du Z.-J."/>
        </authorList>
    </citation>
    <scope>NUCLEOTIDE SEQUENCE [LARGE SCALE GENOMIC DNA]</scope>
    <source>
        <strain evidence="2 3">E85</strain>
    </source>
</reference>
<feature type="compositionally biased region" description="Low complexity" evidence="1">
    <location>
        <begin position="72"/>
        <end position="84"/>
    </location>
</feature>
<evidence type="ECO:0000313" key="2">
    <source>
        <dbReference type="EMBL" id="PWG64938.1"/>
    </source>
</evidence>
<keyword evidence="3" id="KW-1185">Reference proteome</keyword>
<organism evidence="2 3">
    <name type="scientific">Sediminicurvatus halobius</name>
    <dbReference type="NCBI Taxonomy" id="2182432"/>
    <lineage>
        <taxon>Bacteria</taxon>
        <taxon>Pseudomonadati</taxon>
        <taxon>Pseudomonadota</taxon>
        <taxon>Gammaproteobacteria</taxon>
        <taxon>Chromatiales</taxon>
        <taxon>Ectothiorhodospiraceae</taxon>
        <taxon>Sediminicurvatus</taxon>
    </lineage>
</organism>
<gene>
    <name evidence="2" type="ORF">DEM34_03850</name>
</gene>